<dbReference type="AlphaFoldDB" id="A0AAW2HD09"/>
<keyword evidence="2" id="KW-1133">Transmembrane helix</keyword>
<evidence type="ECO:0000313" key="3">
    <source>
        <dbReference type="EMBL" id="KAL0267567.1"/>
    </source>
</evidence>
<feature type="transmembrane region" description="Helical" evidence="2">
    <location>
        <begin position="20"/>
        <end position="46"/>
    </location>
</feature>
<feature type="compositionally biased region" description="Basic residues" evidence="1">
    <location>
        <begin position="77"/>
        <end position="90"/>
    </location>
</feature>
<keyword evidence="2" id="KW-0812">Transmembrane</keyword>
<organism evidence="3">
    <name type="scientific">Menopon gallinae</name>
    <name type="common">poultry shaft louse</name>
    <dbReference type="NCBI Taxonomy" id="328185"/>
    <lineage>
        <taxon>Eukaryota</taxon>
        <taxon>Metazoa</taxon>
        <taxon>Ecdysozoa</taxon>
        <taxon>Arthropoda</taxon>
        <taxon>Hexapoda</taxon>
        <taxon>Insecta</taxon>
        <taxon>Pterygota</taxon>
        <taxon>Neoptera</taxon>
        <taxon>Paraneoptera</taxon>
        <taxon>Psocodea</taxon>
        <taxon>Troctomorpha</taxon>
        <taxon>Phthiraptera</taxon>
        <taxon>Amblycera</taxon>
        <taxon>Menoponidae</taxon>
        <taxon>Menopon</taxon>
    </lineage>
</organism>
<keyword evidence="2" id="KW-0472">Membrane</keyword>
<evidence type="ECO:0000256" key="1">
    <source>
        <dbReference type="SAM" id="MobiDB-lite"/>
    </source>
</evidence>
<proteinExistence type="predicted"/>
<reference evidence="3" key="1">
    <citation type="journal article" date="2024" name="Gigascience">
        <title>Chromosome-level genome of the poultry shaft louse Menopon gallinae provides insight into the host-switching and adaptive evolution of parasitic lice.</title>
        <authorList>
            <person name="Xu Y."/>
            <person name="Ma L."/>
            <person name="Liu S."/>
            <person name="Liang Y."/>
            <person name="Liu Q."/>
            <person name="He Z."/>
            <person name="Tian L."/>
            <person name="Duan Y."/>
            <person name="Cai W."/>
            <person name="Li H."/>
            <person name="Song F."/>
        </authorList>
    </citation>
    <scope>NUCLEOTIDE SEQUENCE</scope>
    <source>
        <strain evidence="3">Cailab_2023a</strain>
    </source>
</reference>
<comment type="caution">
    <text evidence="3">The sequence shown here is derived from an EMBL/GenBank/DDBJ whole genome shotgun (WGS) entry which is preliminary data.</text>
</comment>
<gene>
    <name evidence="3" type="ORF">PYX00_009804</name>
</gene>
<evidence type="ECO:0000256" key="2">
    <source>
        <dbReference type="SAM" id="Phobius"/>
    </source>
</evidence>
<accession>A0AAW2HD09</accession>
<dbReference type="EMBL" id="JARGDH010000005">
    <property type="protein sequence ID" value="KAL0267567.1"/>
    <property type="molecule type" value="Genomic_DNA"/>
</dbReference>
<name>A0AAW2HD09_9NEOP</name>
<feature type="region of interest" description="Disordered" evidence="1">
    <location>
        <begin position="68"/>
        <end position="90"/>
    </location>
</feature>
<sequence>MGYKGLKDSSEVGDGGDIPSIWLVGHWLVVGQVSGVATWMMMMVWIDRSPAMIVQAVISSSSKSLHEHSFVSAANPPKKHNPISPNKNHR</sequence>
<protein>
    <submittedName>
        <fullName evidence="3">Uncharacterized protein</fullName>
    </submittedName>
</protein>